<sequence length="349" mass="40217">MDKQFFKCLLNSDDLEFMAVKNGKLRRESEEYHRACIQLRRRGDKNSAYIRGRGSMLKFIDSESHQSNDRRTNRLDEPAKKKRISYEAFTDKIFEESLDIQLDNTTTYENKRKSRSRSSDALDTTVKPVSRDNQGVFNMEKGRKTAGLLFTGSVREMGLRNRILHDVWEKPGNFNTRIFSEIIRHNNIDVPLFSESEKSKPKIKSDFLIKKGKRKIRFEEDQESEDSDARLHSAYSMTQRQRLQKTVESDSEEEMDANEKMLLAKRALDVSNDEDMQLVSINDSTGSIQSFISVPASGGSLKLSLEETSGCMVVKLEISNNYENSVATFGYLRVCSNQNLHPCTYFHIL</sequence>
<name>A0ABD2W1F4_9HYME</name>
<keyword evidence="3" id="KW-1185">Reference proteome</keyword>
<dbReference type="EMBL" id="JBJJXI010000146">
    <property type="protein sequence ID" value="KAL3386625.1"/>
    <property type="molecule type" value="Genomic_DNA"/>
</dbReference>
<gene>
    <name evidence="2" type="ORF">TKK_018109</name>
</gene>
<accession>A0ABD2W1F4</accession>
<reference evidence="2 3" key="1">
    <citation type="journal article" date="2024" name="bioRxiv">
        <title>A reference genome for Trichogramma kaykai: A tiny desert-dwelling parasitoid wasp with competing sex-ratio distorters.</title>
        <authorList>
            <person name="Culotta J."/>
            <person name="Lindsey A.R."/>
        </authorList>
    </citation>
    <scope>NUCLEOTIDE SEQUENCE [LARGE SCALE GENOMIC DNA]</scope>
    <source>
        <strain evidence="2 3">KSX58</strain>
    </source>
</reference>
<evidence type="ECO:0000256" key="1">
    <source>
        <dbReference type="SAM" id="MobiDB-lite"/>
    </source>
</evidence>
<proteinExistence type="predicted"/>
<evidence type="ECO:0000313" key="2">
    <source>
        <dbReference type="EMBL" id="KAL3386625.1"/>
    </source>
</evidence>
<protein>
    <submittedName>
        <fullName evidence="2">Uncharacterized protein</fullName>
    </submittedName>
</protein>
<evidence type="ECO:0000313" key="3">
    <source>
        <dbReference type="Proteomes" id="UP001627154"/>
    </source>
</evidence>
<comment type="caution">
    <text evidence="2">The sequence shown here is derived from an EMBL/GenBank/DDBJ whole genome shotgun (WGS) entry which is preliminary data.</text>
</comment>
<organism evidence="2 3">
    <name type="scientific">Trichogramma kaykai</name>
    <dbReference type="NCBI Taxonomy" id="54128"/>
    <lineage>
        <taxon>Eukaryota</taxon>
        <taxon>Metazoa</taxon>
        <taxon>Ecdysozoa</taxon>
        <taxon>Arthropoda</taxon>
        <taxon>Hexapoda</taxon>
        <taxon>Insecta</taxon>
        <taxon>Pterygota</taxon>
        <taxon>Neoptera</taxon>
        <taxon>Endopterygota</taxon>
        <taxon>Hymenoptera</taxon>
        <taxon>Apocrita</taxon>
        <taxon>Proctotrupomorpha</taxon>
        <taxon>Chalcidoidea</taxon>
        <taxon>Trichogrammatidae</taxon>
        <taxon>Trichogramma</taxon>
    </lineage>
</organism>
<dbReference type="Proteomes" id="UP001627154">
    <property type="component" value="Unassembled WGS sequence"/>
</dbReference>
<dbReference type="AlphaFoldDB" id="A0ABD2W1F4"/>
<feature type="region of interest" description="Disordered" evidence="1">
    <location>
        <begin position="108"/>
        <end position="129"/>
    </location>
</feature>